<dbReference type="SUPFAM" id="SSF55729">
    <property type="entry name" value="Acyl-CoA N-acyltransferases (Nat)"/>
    <property type="match status" value="1"/>
</dbReference>
<protein>
    <submittedName>
        <fullName evidence="2">GNAT family N-acetyltransferase</fullName>
        <ecNumber evidence="2">2.3.-.-</ecNumber>
    </submittedName>
</protein>
<dbReference type="Pfam" id="PF13302">
    <property type="entry name" value="Acetyltransf_3"/>
    <property type="match status" value="1"/>
</dbReference>
<keyword evidence="2" id="KW-0808">Transferase</keyword>
<proteinExistence type="predicted"/>
<organism evidence="2 3">
    <name type="scientific">Ornithinibacillus salinisoli</name>
    <dbReference type="NCBI Taxonomy" id="1848459"/>
    <lineage>
        <taxon>Bacteria</taxon>
        <taxon>Bacillati</taxon>
        <taxon>Bacillota</taxon>
        <taxon>Bacilli</taxon>
        <taxon>Bacillales</taxon>
        <taxon>Bacillaceae</taxon>
        <taxon>Ornithinibacillus</taxon>
    </lineage>
</organism>
<name>A0ABW4VXW4_9BACI</name>
<feature type="domain" description="N-acetyltransferase" evidence="1">
    <location>
        <begin position="18"/>
        <end position="183"/>
    </location>
</feature>
<dbReference type="RefSeq" id="WP_377555331.1">
    <property type="nucleotide sequence ID" value="NZ_JBHUHQ010000009.1"/>
</dbReference>
<dbReference type="EMBL" id="JBHUHQ010000009">
    <property type="protein sequence ID" value="MFD2043606.1"/>
    <property type="molecule type" value="Genomic_DNA"/>
</dbReference>
<dbReference type="EC" id="2.3.-.-" evidence="2"/>
<comment type="caution">
    <text evidence="2">The sequence shown here is derived from an EMBL/GenBank/DDBJ whole genome shotgun (WGS) entry which is preliminary data.</text>
</comment>
<dbReference type="InterPro" id="IPR051531">
    <property type="entry name" value="N-acetyltransferase"/>
</dbReference>
<dbReference type="InterPro" id="IPR000182">
    <property type="entry name" value="GNAT_dom"/>
</dbReference>
<keyword evidence="2" id="KW-0012">Acyltransferase</keyword>
<keyword evidence="3" id="KW-1185">Reference proteome</keyword>
<accession>A0ABW4VXW4</accession>
<reference evidence="3" key="1">
    <citation type="journal article" date="2019" name="Int. J. Syst. Evol. Microbiol.">
        <title>The Global Catalogue of Microorganisms (GCM) 10K type strain sequencing project: providing services to taxonomists for standard genome sequencing and annotation.</title>
        <authorList>
            <consortium name="The Broad Institute Genomics Platform"/>
            <consortium name="The Broad Institute Genome Sequencing Center for Infectious Disease"/>
            <person name="Wu L."/>
            <person name="Ma J."/>
        </authorList>
    </citation>
    <scope>NUCLEOTIDE SEQUENCE [LARGE SCALE GENOMIC DNA]</scope>
    <source>
        <strain evidence="3">R28</strain>
    </source>
</reference>
<sequence>MSTNQLLSVIPRLETENYILRGMTLADVDSMFVFMQDKETMQYITPNPVHAKEVLHNNIRTYLHNFTQQKEIPWVIIHKADGDLIGQFRLHKLHMWHKKAEMGVVIRKDFQKKGVMTEILGRILDFSFNSLDLNRIVGDIFAENQGSRKLLEKYGFKKEGVLRQTDFDGEIYHDTVVYSMLKPEFEAIRKVKQDLGYEKNNTESFSNKT</sequence>
<dbReference type="PANTHER" id="PTHR43792:SF9">
    <property type="entry name" value="RIBOSOMAL-PROTEIN-ALANINE ACETYLTRANSFERASE"/>
    <property type="match status" value="1"/>
</dbReference>
<dbReference type="InterPro" id="IPR016181">
    <property type="entry name" value="Acyl_CoA_acyltransferase"/>
</dbReference>
<dbReference type="GO" id="GO:0016746">
    <property type="term" value="F:acyltransferase activity"/>
    <property type="evidence" value="ECO:0007669"/>
    <property type="project" value="UniProtKB-KW"/>
</dbReference>
<dbReference type="PANTHER" id="PTHR43792">
    <property type="entry name" value="GNAT FAMILY, PUTATIVE (AFU_ORTHOLOGUE AFUA_3G00765)-RELATED-RELATED"/>
    <property type="match status" value="1"/>
</dbReference>
<evidence type="ECO:0000259" key="1">
    <source>
        <dbReference type="PROSITE" id="PS51186"/>
    </source>
</evidence>
<dbReference type="Proteomes" id="UP001597383">
    <property type="component" value="Unassembled WGS sequence"/>
</dbReference>
<evidence type="ECO:0000313" key="2">
    <source>
        <dbReference type="EMBL" id="MFD2043606.1"/>
    </source>
</evidence>
<evidence type="ECO:0000313" key="3">
    <source>
        <dbReference type="Proteomes" id="UP001597383"/>
    </source>
</evidence>
<gene>
    <name evidence="2" type="ORF">ACFSJF_04860</name>
</gene>
<dbReference type="Gene3D" id="3.40.630.30">
    <property type="match status" value="1"/>
</dbReference>
<dbReference type="PROSITE" id="PS51186">
    <property type="entry name" value="GNAT"/>
    <property type="match status" value="1"/>
</dbReference>